<dbReference type="Proteomes" id="UP001164539">
    <property type="component" value="Chromosome 3"/>
</dbReference>
<organism evidence="1 2">
    <name type="scientific">Melia azedarach</name>
    <name type="common">Chinaberry tree</name>
    <dbReference type="NCBI Taxonomy" id="155640"/>
    <lineage>
        <taxon>Eukaryota</taxon>
        <taxon>Viridiplantae</taxon>
        <taxon>Streptophyta</taxon>
        <taxon>Embryophyta</taxon>
        <taxon>Tracheophyta</taxon>
        <taxon>Spermatophyta</taxon>
        <taxon>Magnoliopsida</taxon>
        <taxon>eudicotyledons</taxon>
        <taxon>Gunneridae</taxon>
        <taxon>Pentapetalae</taxon>
        <taxon>rosids</taxon>
        <taxon>malvids</taxon>
        <taxon>Sapindales</taxon>
        <taxon>Meliaceae</taxon>
        <taxon>Melia</taxon>
    </lineage>
</organism>
<accession>A0ACC1YI76</accession>
<gene>
    <name evidence="1" type="ORF">OWV82_006481</name>
</gene>
<keyword evidence="2" id="KW-1185">Reference proteome</keyword>
<reference evidence="1 2" key="1">
    <citation type="journal article" date="2023" name="Science">
        <title>Complex scaffold remodeling in plant triterpene biosynthesis.</title>
        <authorList>
            <person name="De La Pena R."/>
            <person name="Hodgson H."/>
            <person name="Liu J.C."/>
            <person name="Stephenson M.J."/>
            <person name="Martin A.C."/>
            <person name="Owen C."/>
            <person name="Harkess A."/>
            <person name="Leebens-Mack J."/>
            <person name="Jimenez L.E."/>
            <person name="Osbourn A."/>
            <person name="Sattely E.S."/>
        </authorList>
    </citation>
    <scope>NUCLEOTIDE SEQUENCE [LARGE SCALE GENOMIC DNA]</scope>
    <source>
        <strain evidence="2">cv. JPN11</strain>
        <tissue evidence="1">Leaf</tissue>
    </source>
</reference>
<comment type="caution">
    <text evidence="1">The sequence shown here is derived from an EMBL/GenBank/DDBJ whole genome shotgun (WGS) entry which is preliminary data.</text>
</comment>
<evidence type="ECO:0000313" key="2">
    <source>
        <dbReference type="Proteomes" id="UP001164539"/>
    </source>
</evidence>
<sequence>MAGEQKLGPKKRKRQSFTTNHGLVGIFTRSKSQIYVHRNRSGRARLDSLPRHLNISQPLPEKRRRVLARDSSDADDLSCILIKDLRTRRVFSNGFVLGGENEEEKGSEKGIGISENRSSCKSLFDRDVVDTNVSEDADNNEKLDLGLGSKDVNLDPSLLQKKTKGDEEFDVSNGVVGLDEETLQSTPPDVEVLTDTKEDENGDQKVEFIREKQSNENINKRNSNSSRIKSVKLFKAPGSFSYRRLLPYLVDISEDKSFLTGGPKMGQFQKLDKGREEKPYSASQSVDILINKSMRENCAAESDDVDHVNKPKSTSIECIKESPKKASTDGDFSHTSISMVEEWSKPIMDWGIERFNIKSSSQELNLGMNNIVSAISDDIKSMNNGETAKIDVYKSSDPEIMSNFSCIVSGEDSEDGQCFEDTTQSKSERLYESNEGGPSEVNNLNHTNADLPNREQTENLSDAEQRNDGGGEILDHIDNSNKEYVQMTPPDGDIIGKLEVAETGGNSGICMHNAGNFLGKPLNGSTYRNNNSIDDKTIYSSPMRKQVLNRCSRLKLFKAPGSLGYRRMLPFLMDAVKDNSSASGKGHLLILEKSFEANPISPSLVSNCQEMPVENSNGNDCHAEHQTGGHSALSIAVETAKSNNQEYGNESPNTPHPQQERDARFEQDISDTARKLEAGPEVMDTVHGCNLPGTSLCSLSSSRSFLREDAQQALQESSLNLEEDCNKSVTGVTNDAKQTETESLVQDSSHQASSLCLNIPATVSNQGILRRTPRGCRGLCTCLNCSSFRLHAEKAFDFSRNQMQDSEEVVLDLIKELSYLRNTLEKSTCSPDGHALVCASQVKEACIRTREAEELAQSRLSQMNFDLNIHCRVTCAERPRVTFANYVEEKIITNSEFPSTYRLIEAEKEEKLC</sequence>
<name>A0ACC1YI76_MELAZ</name>
<proteinExistence type="predicted"/>
<evidence type="ECO:0000313" key="1">
    <source>
        <dbReference type="EMBL" id="KAJ4723069.1"/>
    </source>
</evidence>
<protein>
    <submittedName>
        <fullName evidence="1">Arginine--tRNA ligase</fullName>
    </submittedName>
</protein>
<keyword evidence="1" id="KW-0436">Ligase</keyword>
<dbReference type="EMBL" id="CM051396">
    <property type="protein sequence ID" value="KAJ4723069.1"/>
    <property type="molecule type" value="Genomic_DNA"/>
</dbReference>